<reference evidence="3 4" key="1">
    <citation type="submission" date="2024-01" db="EMBL/GenBank/DDBJ databases">
        <title>The genomes of 5 underutilized Papilionoideae crops provide insights into root nodulation and disease resistance.</title>
        <authorList>
            <person name="Yuan L."/>
        </authorList>
    </citation>
    <scope>NUCLEOTIDE SEQUENCE [LARGE SCALE GENOMIC DNA]</scope>
    <source>
        <strain evidence="3">LY-2023</strain>
        <tissue evidence="3">Leaf</tissue>
    </source>
</reference>
<dbReference type="Proteomes" id="UP001359559">
    <property type="component" value="Unassembled WGS sequence"/>
</dbReference>
<feature type="region of interest" description="Disordered" evidence="2">
    <location>
        <begin position="26"/>
        <end position="123"/>
    </location>
</feature>
<dbReference type="GO" id="GO:0006284">
    <property type="term" value="P:base-excision repair"/>
    <property type="evidence" value="ECO:0007669"/>
    <property type="project" value="InterPro"/>
</dbReference>
<dbReference type="PANTHER" id="PTHR31116">
    <property type="entry name" value="OS04G0501200 PROTEIN"/>
    <property type="match status" value="1"/>
</dbReference>
<sequence>MCSSKTKVTVGIEATATTTSPVARINGRPVLQPTCNRVPNLERRNPSAMKVPPKSPSPPSPPLASKTSLITPLPLSLTSKSPKPQSNESNSLNTSSEKVVTPRNSTKAPTLERKKSKSFREGSCGAAGLSASIEASLSYSSTLITESPGSIAAVRREQMALQHAQRKMKIAHYGRSKSAKFEKVVPLDPSSNLTSKTSEDEKRCSFITANSDPIYVAYHDEEWGVPAHDDRMLFELLVLSGAQVGSDWTSILKKRQDFRTAFAKFDAAAVANLTDKRMMSISLEYGIDISRVRGVVDNANRILEINKDFGSFNKYIWGFVNHKPISTQYKFGHKIPVKTSKSESISKDMVRRGFRFVGPTVLHSFMQAAGLTNDHLITCHRHLQCTSLATRESSL</sequence>
<evidence type="ECO:0000256" key="2">
    <source>
        <dbReference type="SAM" id="MobiDB-lite"/>
    </source>
</evidence>
<evidence type="ECO:0008006" key="5">
    <source>
        <dbReference type="Google" id="ProtNLM"/>
    </source>
</evidence>
<dbReference type="InterPro" id="IPR005019">
    <property type="entry name" value="Adenine_glyco"/>
</dbReference>
<dbReference type="AlphaFoldDB" id="A0AAN9KHX3"/>
<dbReference type="PANTHER" id="PTHR31116:SF46">
    <property type="entry name" value="DNA-3-METHYLADENINE GLYCOSYLASE I"/>
    <property type="match status" value="1"/>
</dbReference>
<dbReference type="InterPro" id="IPR011257">
    <property type="entry name" value="DNA_glycosylase"/>
</dbReference>
<accession>A0AAN9KHX3</accession>
<evidence type="ECO:0000313" key="3">
    <source>
        <dbReference type="EMBL" id="KAK7317444.1"/>
    </source>
</evidence>
<dbReference type="GO" id="GO:0008725">
    <property type="term" value="F:DNA-3-methyladenine glycosylase activity"/>
    <property type="evidence" value="ECO:0007669"/>
    <property type="project" value="InterPro"/>
</dbReference>
<proteinExistence type="predicted"/>
<feature type="binding site" evidence="1">
    <location>
        <position position="375"/>
    </location>
    <ligand>
        <name>Zn(2+)</name>
        <dbReference type="ChEBI" id="CHEBI:29105"/>
    </ligand>
</feature>
<comment type="caution">
    <text evidence="3">The sequence shown here is derived from an EMBL/GenBank/DDBJ whole genome shotgun (WGS) entry which is preliminary data.</text>
</comment>
<dbReference type="Pfam" id="PF03352">
    <property type="entry name" value="Adenine_glyco"/>
    <property type="match status" value="1"/>
</dbReference>
<feature type="compositionally biased region" description="Low complexity" evidence="2">
    <location>
        <begin position="63"/>
        <end position="97"/>
    </location>
</feature>
<protein>
    <recommendedName>
        <fullName evidence="5">DNA-3-methyladenine glycosylase I</fullName>
    </recommendedName>
</protein>
<keyword evidence="1" id="KW-0479">Metal-binding</keyword>
<dbReference type="GO" id="GO:0046872">
    <property type="term" value="F:metal ion binding"/>
    <property type="evidence" value="ECO:0007669"/>
    <property type="project" value="UniProtKB-KW"/>
</dbReference>
<feature type="binding site" evidence="1">
    <location>
        <position position="204"/>
    </location>
    <ligand>
        <name>Zn(2+)</name>
        <dbReference type="ChEBI" id="CHEBI:29105"/>
    </ligand>
</feature>
<dbReference type="EMBL" id="JAYKXN010000001">
    <property type="protein sequence ID" value="KAK7317444.1"/>
    <property type="molecule type" value="Genomic_DNA"/>
</dbReference>
<evidence type="ECO:0000256" key="1">
    <source>
        <dbReference type="PIRSR" id="PIRSR605019-1"/>
    </source>
</evidence>
<dbReference type="SUPFAM" id="SSF48150">
    <property type="entry name" value="DNA-glycosylase"/>
    <property type="match status" value="1"/>
</dbReference>
<organism evidence="3 4">
    <name type="scientific">Clitoria ternatea</name>
    <name type="common">Butterfly pea</name>
    <dbReference type="NCBI Taxonomy" id="43366"/>
    <lineage>
        <taxon>Eukaryota</taxon>
        <taxon>Viridiplantae</taxon>
        <taxon>Streptophyta</taxon>
        <taxon>Embryophyta</taxon>
        <taxon>Tracheophyta</taxon>
        <taxon>Spermatophyta</taxon>
        <taxon>Magnoliopsida</taxon>
        <taxon>eudicotyledons</taxon>
        <taxon>Gunneridae</taxon>
        <taxon>Pentapetalae</taxon>
        <taxon>rosids</taxon>
        <taxon>fabids</taxon>
        <taxon>Fabales</taxon>
        <taxon>Fabaceae</taxon>
        <taxon>Papilionoideae</taxon>
        <taxon>50 kb inversion clade</taxon>
        <taxon>NPAAA clade</taxon>
        <taxon>indigoferoid/millettioid clade</taxon>
        <taxon>Phaseoleae</taxon>
        <taxon>Clitoria</taxon>
    </lineage>
</organism>
<feature type="compositionally biased region" description="Pro residues" evidence="2">
    <location>
        <begin position="53"/>
        <end position="62"/>
    </location>
</feature>
<keyword evidence="1" id="KW-0862">Zinc</keyword>
<keyword evidence="4" id="KW-1185">Reference proteome</keyword>
<feature type="binding site" evidence="1">
    <location>
        <position position="219"/>
    </location>
    <ligand>
        <name>Zn(2+)</name>
        <dbReference type="ChEBI" id="CHEBI:29105"/>
    </ligand>
</feature>
<name>A0AAN9KHX3_CLITE</name>
<evidence type="ECO:0000313" key="4">
    <source>
        <dbReference type="Proteomes" id="UP001359559"/>
    </source>
</evidence>
<gene>
    <name evidence="3" type="ORF">RJT34_01687</name>
</gene>
<dbReference type="Gene3D" id="1.10.340.30">
    <property type="entry name" value="Hypothetical protein, domain 2"/>
    <property type="match status" value="1"/>
</dbReference>
<feature type="binding site" evidence="1">
    <location>
        <position position="379"/>
    </location>
    <ligand>
        <name>Zn(2+)</name>
        <dbReference type="ChEBI" id="CHEBI:29105"/>
    </ligand>
</feature>